<protein>
    <submittedName>
        <fullName evidence="2">Uncharacterized protein</fullName>
    </submittedName>
</protein>
<feature type="signal peptide" evidence="1">
    <location>
        <begin position="1"/>
        <end position="29"/>
    </location>
</feature>
<evidence type="ECO:0000313" key="2">
    <source>
        <dbReference type="EMBL" id="ACG42199.1"/>
    </source>
</evidence>
<accession>B6TYL6</accession>
<feature type="chain" id="PRO_5002848157" evidence="1">
    <location>
        <begin position="30"/>
        <end position="72"/>
    </location>
</feature>
<evidence type="ECO:0000256" key="1">
    <source>
        <dbReference type="SAM" id="SignalP"/>
    </source>
</evidence>
<keyword evidence="1" id="KW-0732">Signal</keyword>
<dbReference type="AlphaFoldDB" id="B6TYL6"/>
<reference evidence="2" key="1">
    <citation type="journal article" date="2009" name="Plant Mol. Biol.">
        <title>Insights into corn genes derived from large-scale cDNA sequencing.</title>
        <authorList>
            <person name="Alexandrov N.N."/>
            <person name="Brover V.V."/>
            <person name="Freidin S."/>
            <person name="Troukhan M.E."/>
            <person name="Tatarinova T.V."/>
            <person name="Zhang H."/>
            <person name="Swaller T.J."/>
            <person name="Lu Y.P."/>
            <person name="Bouck J."/>
            <person name="Flavell R.B."/>
            <person name="Feldmann K.A."/>
        </authorList>
    </citation>
    <scope>NUCLEOTIDE SEQUENCE</scope>
</reference>
<organism evidence="2">
    <name type="scientific">Zea mays</name>
    <name type="common">Maize</name>
    <dbReference type="NCBI Taxonomy" id="4577"/>
    <lineage>
        <taxon>Eukaryota</taxon>
        <taxon>Viridiplantae</taxon>
        <taxon>Streptophyta</taxon>
        <taxon>Embryophyta</taxon>
        <taxon>Tracheophyta</taxon>
        <taxon>Spermatophyta</taxon>
        <taxon>Magnoliopsida</taxon>
        <taxon>Liliopsida</taxon>
        <taxon>Poales</taxon>
        <taxon>Poaceae</taxon>
        <taxon>PACMAD clade</taxon>
        <taxon>Panicoideae</taxon>
        <taxon>Andropogonodae</taxon>
        <taxon>Andropogoneae</taxon>
        <taxon>Tripsacinae</taxon>
        <taxon>Zea</taxon>
    </lineage>
</organism>
<name>B6TYL6_MAIZE</name>
<dbReference type="EMBL" id="EU970081">
    <property type="protein sequence ID" value="ACG42199.1"/>
    <property type="molecule type" value="mRNA"/>
</dbReference>
<sequence>MVRNPLKARPTLVLISLLLMADLATVGYSRRVAEPGCVSRERQRRRWRWLAAGQRLLLAQPVIFFSVRATPR</sequence>
<proteinExistence type="evidence at transcript level"/>